<gene>
    <name evidence="1" type="primary">lipB</name>
    <name evidence="1" type="ordered locus">LFE_2354</name>
</gene>
<dbReference type="EMBL" id="AP012342">
    <property type="protein sequence ID" value="BAM08026.1"/>
    <property type="molecule type" value="Genomic_DNA"/>
</dbReference>
<sequence length="233" mass="27291">MVLLPKVTLIFDRSLERLLPPNRPFSESWVFVKNWNEIMPYLEVLKPARMILNSRFPDPPDVIWRDLMIPPVILVGEESKKLSIRKWLAFLPVLDQVVSKEEFVSRYEFILDSPPFSGSSSPESWLPLPGGFQDFLGYYQHFKRARYMLTDHQWKILQMIGRLGDVGLVAKEMDRHPRTIRDQIEKIGKKMEPLDVESFFRKPVAAMIDQVPGWSVKFSERRDPRHTPSDQTP</sequence>
<protein>
    <submittedName>
        <fullName evidence="1">Putative lipoyl (Octanoyl) transferase</fullName>
    </submittedName>
</protein>
<dbReference type="HOGENOM" id="CLU_103719_0_0_0"/>
<name>I0IRX7_LEPFC</name>
<dbReference type="PATRIC" id="fig|1162668.3.peg.2799"/>
<dbReference type="GO" id="GO:0016740">
    <property type="term" value="F:transferase activity"/>
    <property type="evidence" value="ECO:0007669"/>
    <property type="project" value="UniProtKB-KW"/>
</dbReference>
<reference evidence="2" key="2">
    <citation type="submission" date="2012-03" db="EMBL/GenBank/DDBJ databases">
        <title>The complete genome sequence of the pioneer microbe on fresh volcanic deposit, Leptospirillum ferrooxidans strain C2-3.</title>
        <authorList>
            <person name="Fujimura R."/>
            <person name="Sato Y."/>
            <person name="Nishizawa T."/>
            <person name="Nanba K."/>
            <person name="Oshima K."/>
            <person name="Hattori M."/>
            <person name="Kamijo T."/>
            <person name="Ohta H."/>
        </authorList>
    </citation>
    <scope>NUCLEOTIDE SEQUENCE [LARGE SCALE GENOMIC DNA]</scope>
    <source>
        <strain evidence="2">C2-3</strain>
    </source>
</reference>
<organism evidence="1 2">
    <name type="scientific">Leptospirillum ferrooxidans (strain C2-3)</name>
    <dbReference type="NCBI Taxonomy" id="1162668"/>
    <lineage>
        <taxon>Bacteria</taxon>
        <taxon>Pseudomonadati</taxon>
        <taxon>Nitrospirota</taxon>
        <taxon>Nitrospiria</taxon>
        <taxon>Nitrospirales</taxon>
        <taxon>Nitrospiraceae</taxon>
        <taxon>Leptospirillum</taxon>
    </lineage>
</organism>
<reference evidence="1 2" key="1">
    <citation type="journal article" date="2012" name="J. Bacteriol.">
        <title>Complete Genome Sequence of Leptospirillum ferrooxidans Strain C2-3, Isolated from a Fresh Volcanic Ash Deposit on the Island of Miyake, Japan.</title>
        <authorList>
            <person name="Fujimura R."/>
            <person name="Sato Y."/>
            <person name="Nishizawa T."/>
            <person name="Oshima K."/>
            <person name="Kim S.-W."/>
            <person name="Hattori M."/>
            <person name="Kamijo T."/>
            <person name="Ohta H."/>
        </authorList>
    </citation>
    <scope>NUCLEOTIDE SEQUENCE [LARGE SCALE GENOMIC DNA]</scope>
    <source>
        <strain evidence="1 2">C2-3</strain>
    </source>
</reference>
<dbReference type="KEGG" id="lfc:LFE_2354"/>
<dbReference type="Proteomes" id="UP000007382">
    <property type="component" value="Chromosome"/>
</dbReference>
<keyword evidence="2" id="KW-1185">Reference proteome</keyword>
<evidence type="ECO:0000313" key="1">
    <source>
        <dbReference type="EMBL" id="BAM08026.1"/>
    </source>
</evidence>
<dbReference type="AlphaFoldDB" id="I0IRX7"/>
<accession>I0IRX7</accession>
<proteinExistence type="predicted"/>
<keyword evidence="1" id="KW-0808">Transferase</keyword>
<evidence type="ECO:0000313" key="2">
    <source>
        <dbReference type="Proteomes" id="UP000007382"/>
    </source>
</evidence>